<feature type="chain" id="PRO_5041441236" description="Fatty-acid and retinol-binding protein 1" evidence="8">
    <location>
        <begin position="19"/>
        <end position="202"/>
    </location>
</feature>
<evidence type="ECO:0000313" key="9">
    <source>
        <dbReference type="EMBL" id="CAJ0598496.1"/>
    </source>
</evidence>
<keyword evidence="7" id="KW-0446">Lipid-binding</keyword>
<dbReference type="GO" id="GO:0008289">
    <property type="term" value="F:lipid binding"/>
    <property type="evidence" value="ECO:0007669"/>
    <property type="project" value="UniProtKB-KW"/>
</dbReference>
<name>A0AA36GUQ6_CYLNA</name>
<dbReference type="AlphaFoldDB" id="A0AA36GUQ6"/>
<reference evidence="9" key="1">
    <citation type="submission" date="2023-07" db="EMBL/GenBank/DDBJ databases">
        <authorList>
            <consortium name="CYATHOMIX"/>
        </authorList>
    </citation>
    <scope>NUCLEOTIDE SEQUENCE</scope>
    <source>
        <strain evidence="9">N/A</strain>
    </source>
</reference>
<comment type="caution">
    <text evidence="9">The sequence shown here is derived from an EMBL/GenBank/DDBJ whole genome shotgun (WGS) entry which is preliminary data.</text>
</comment>
<feature type="signal peptide" evidence="8">
    <location>
        <begin position="1"/>
        <end position="18"/>
    </location>
</feature>
<accession>A0AA36GUQ6</accession>
<dbReference type="EMBL" id="CATQJL010000223">
    <property type="protein sequence ID" value="CAJ0598496.1"/>
    <property type="molecule type" value="Genomic_DNA"/>
</dbReference>
<dbReference type="GO" id="GO:0005576">
    <property type="term" value="C:extracellular region"/>
    <property type="evidence" value="ECO:0007669"/>
    <property type="project" value="UniProtKB-SubCell"/>
</dbReference>
<evidence type="ECO:0000256" key="1">
    <source>
        <dbReference type="ARBA" id="ARBA00004613"/>
    </source>
</evidence>
<keyword evidence="4" id="KW-0964">Secreted</keyword>
<evidence type="ECO:0000256" key="6">
    <source>
        <dbReference type="ARBA" id="ARBA00023054"/>
    </source>
</evidence>
<dbReference type="PANTHER" id="PTHR31418">
    <property type="entry name" value="FATTY-ACID AND RETINOL-BINDING PROTEIN 1"/>
    <property type="match status" value="1"/>
</dbReference>
<dbReference type="Gene3D" id="1.20.120.1100">
    <property type="match status" value="1"/>
</dbReference>
<evidence type="ECO:0000256" key="2">
    <source>
        <dbReference type="ARBA" id="ARBA00006648"/>
    </source>
</evidence>
<evidence type="ECO:0000256" key="7">
    <source>
        <dbReference type="ARBA" id="ARBA00023121"/>
    </source>
</evidence>
<sequence>MFMQTVTTMFLLVAYVSALDVSDIPPQYRALLPSDLKNFLENLSPEEQAALINSFKESNLPIEERLFVAAIKKESPRLGEMIENVLVNWRSRIAALQPEAQEFANLIWDNGVKMVTQVVAGSKPSNAQLQMVLSSILSRYNSLSSFAKADFQHQFPILSSALTGLTLLPTFNPNPNLRSFPIPTGFLGLIRPRRSQLEASTL</sequence>
<keyword evidence="10" id="KW-1185">Reference proteome</keyword>
<dbReference type="InterPro" id="IPR008632">
    <property type="entry name" value="Gp-FAR-1"/>
</dbReference>
<keyword evidence="6" id="KW-0175">Coiled coil</keyword>
<keyword evidence="5 8" id="KW-0732">Signal</keyword>
<evidence type="ECO:0000256" key="4">
    <source>
        <dbReference type="ARBA" id="ARBA00022525"/>
    </source>
</evidence>
<comment type="subcellular location">
    <subcellularLocation>
        <location evidence="1">Secreted</location>
    </subcellularLocation>
</comment>
<gene>
    <name evidence="9" type="ORF">CYNAS_LOCUS10479</name>
</gene>
<protein>
    <recommendedName>
        <fullName evidence="3">Fatty-acid and retinol-binding protein 1</fullName>
    </recommendedName>
</protein>
<dbReference type="PANTHER" id="PTHR31418:SF7">
    <property type="entry name" value="FATTY-ACID AND RETINOL-BINDING PROTEIN 1"/>
    <property type="match status" value="1"/>
</dbReference>
<organism evidence="9 10">
    <name type="scientific">Cylicocyclus nassatus</name>
    <name type="common">Nematode worm</name>
    <dbReference type="NCBI Taxonomy" id="53992"/>
    <lineage>
        <taxon>Eukaryota</taxon>
        <taxon>Metazoa</taxon>
        <taxon>Ecdysozoa</taxon>
        <taxon>Nematoda</taxon>
        <taxon>Chromadorea</taxon>
        <taxon>Rhabditida</taxon>
        <taxon>Rhabditina</taxon>
        <taxon>Rhabditomorpha</taxon>
        <taxon>Strongyloidea</taxon>
        <taxon>Strongylidae</taxon>
        <taxon>Cylicocyclus</taxon>
    </lineage>
</organism>
<dbReference type="Pfam" id="PF05823">
    <property type="entry name" value="Gp-FAR-1"/>
    <property type="match status" value="1"/>
</dbReference>
<comment type="similarity">
    <text evidence="2">Belongs to the fatty-acid and retinol-binding protein (FARBP) family.</text>
</comment>
<proteinExistence type="inferred from homology"/>
<evidence type="ECO:0000256" key="5">
    <source>
        <dbReference type="ARBA" id="ARBA00022729"/>
    </source>
</evidence>
<dbReference type="Proteomes" id="UP001176961">
    <property type="component" value="Unassembled WGS sequence"/>
</dbReference>
<evidence type="ECO:0000256" key="8">
    <source>
        <dbReference type="SAM" id="SignalP"/>
    </source>
</evidence>
<evidence type="ECO:0000313" key="10">
    <source>
        <dbReference type="Proteomes" id="UP001176961"/>
    </source>
</evidence>
<evidence type="ECO:0000256" key="3">
    <source>
        <dbReference type="ARBA" id="ARBA00017453"/>
    </source>
</evidence>